<gene>
    <name evidence="2" type="ORF">GCM10008959_41710</name>
</gene>
<evidence type="ECO:0000313" key="2">
    <source>
        <dbReference type="EMBL" id="GGR76770.1"/>
    </source>
</evidence>
<protein>
    <recommendedName>
        <fullName evidence="1">CobQ/CobB/MinD/ParA nucleotide binding domain-containing protein</fullName>
    </recommendedName>
</protein>
<accession>A0ABQ2RXP7</accession>
<sequence>MPHRDSVPVMPRLVIAAAHSGSGKTTVASLLCLALGARGLRVQPFKLGPDYLDPTHLTRAAGRDARNLDSFLLPRERLIRTPIK</sequence>
<dbReference type="InterPro" id="IPR002586">
    <property type="entry name" value="CobQ/CobB/MinD/ParA_Nub-bd_dom"/>
</dbReference>
<evidence type="ECO:0000313" key="3">
    <source>
        <dbReference type="Proteomes" id="UP000634308"/>
    </source>
</evidence>
<dbReference type="Pfam" id="PF01656">
    <property type="entry name" value="CbiA"/>
    <property type="match status" value="1"/>
</dbReference>
<proteinExistence type="predicted"/>
<organism evidence="2 3">
    <name type="scientific">Deinococcus seoulensis</name>
    <dbReference type="NCBI Taxonomy" id="1837379"/>
    <lineage>
        <taxon>Bacteria</taxon>
        <taxon>Thermotogati</taxon>
        <taxon>Deinococcota</taxon>
        <taxon>Deinococci</taxon>
        <taxon>Deinococcales</taxon>
        <taxon>Deinococcaceae</taxon>
        <taxon>Deinococcus</taxon>
    </lineage>
</organism>
<dbReference type="InterPro" id="IPR027417">
    <property type="entry name" value="P-loop_NTPase"/>
</dbReference>
<comment type="caution">
    <text evidence="2">The sequence shown here is derived from an EMBL/GenBank/DDBJ whole genome shotgun (WGS) entry which is preliminary data.</text>
</comment>
<dbReference type="SUPFAM" id="SSF52540">
    <property type="entry name" value="P-loop containing nucleoside triphosphate hydrolases"/>
    <property type="match status" value="1"/>
</dbReference>
<dbReference type="PANTHER" id="PTHR43873:SF1">
    <property type="entry name" value="COBYRINATE A,C-DIAMIDE SYNTHASE"/>
    <property type="match status" value="1"/>
</dbReference>
<evidence type="ECO:0000259" key="1">
    <source>
        <dbReference type="Pfam" id="PF01656"/>
    </source>
</evidence>
<feature type="domain" description="CobQ/CobB/MinD/ParA nucleotide binding" evidence="1">
    <location>
        <begin position="13"/>
        <end position="51"/>
    </location>
</feature>
<keyword evidence="3" id="KW-1185">Reference proteome</keyword>
<reference evidence="3" key="1">
    <citation type="journal article" date="2019" name="Int. J. Syst. Evol. Microbiol.">
        <title>The Global Catalogue of Microorganisms (GCM) 10K type strain sequencing project: providing services to taxonomists for standard genome sequencing and annotation.</title>
        <authorList>
            <consortium name="The Broad Institute Genomics Platform"/>
            <consortium name="The Broad Institute Genome Sequencing Center for Infectious Disease"/>
            <person name="Wu L."/>
            <person name="Ma J."/>
        </authorList>
    </citation>
    <scope>NUCLEOTIDE SEQUENCE [LARGE SCALE GENOMIC DNA]</scope>
    <source>
        <strain evidence="3">JCM 31404</strain>
    </source>
</reference>
<dbReference type="PANTHER" id="PTHR43873">
    <property type="entry name" value="COBYRINATE A,C-DIAMIDE SYNTHASE"/>
    <property type="match status" value="1"/>
</dbReference>
<dbReference type="Gene3D" id="3.40.50.300">
    <property type="entry name" value="P-loop containing nucleotide triphosphate hydrolases"/>
    <property type="match status" value="1"/>
</dbReference>
<name>A0ABQ2RXP7_9DEIO</name>
<dbReference type="Proteomes" id="UP000634308">
    <property type="component" value="Unassembled WGS sequence"/>
</dbReference>
<dbReference type="InterPro" id="IPR004484">
    <property type="entry name" value="CbiA/CobB_synth"/>
</dbReference>
<dbReference type="EMBL" id="BMQM01000080">
    <property type="protein sequence ID" value="GGR76770.1"/>
    <property type="molecule type" value="Genomic_DNA"/>
</dbReference>